<dbReference type="InterPro" id="IPR000847">
    <property type="entry name" value="LysR_HTH_N"/>
</dbReference>
<evidence type="ECO:0000256" key="4">
    <source>
        <dbReference type="ARBA" id="ARBA00023163"/>
    </source>
</evidence>
<dbReference type="Gene3D" id="1.10.10.10">
    <property type="entry name" value="Winged helix-like DNA-binding domain superfamily/Winged helix DNA-binding domain"/>
    <property type="match status" value="1"/>
</dbReference>
<comment type="similarity">
    <text evidence="1">Belongs to the LysR transcriptional regulatory family.</text>
</comment>
<dbReference type="Gene3D" id="3.40.190.290">
    <property type="match status" value="1"/>
</dbReference>
<keyword evidence="4" id="KW-0804">Transcription</keyword>
<organism evidence="6 7">
    <name type="scientific">Mesorhizobium shonense</name>
    <dbReference type="NCBI Taxonomy" id="1209948"/>
    <lineage>
        <taxon>Bacteria</taxon>
        <taxon>Pseudomonadati</taxon>
        <taxon>Pseudomonadota</taxon>
        <taxon>Alphaproteobacteria</taxon>
        <taxon>Hyphomicrobiales</taxon>
        <taxon>Phyllobacteriaceae</taxon>
        <taxon>Mesorhizobium</taxon>
    </lineage>
</organism>
<dbReference type="InterPro" id="IPR058163">
    <property type="entry name" value="LysR-type_TF_proteobact-type"/>
</dbReference>
<dbReference type="PROSITE" id="PS50931">
    <property type="entry name" value="HTH_LYSR"/>
    <property type="match status" value="1"/>
</dbReference>
<evidence type="ECO:0000256" key="1">
    <source>
        <dbReference type="ARBA" id="ARBA00009437"/>
    </source>
</evidence>
<proteinExistence type="inferred from homology"/>
<dbReference type="Pfam" id="PF00126">
    <property type="entry name" value="HTH_1"/>
    <property type="match status" value="1"/>
</dbReference>
<evidence type="ECO:0000313" key="7">
    <source>
        <dbReference type="Proteomes" id="UP001549036"/>
    </source>
</evidence>
<dbReference type="InterPro" id="IPR005119">
    <property type="entry name" value="LysR_subst-bd"/>
</dbReference>
<evidence type="ECO:0000256" key="2">
    <source>
        <dbReference type="ARBA" id="ARBA00023015"/>
    </source>
</evidence>
<feature type="domain" description="HTH lysR-type" evidence="5">
    <location>
        <begin position="6"/>
        <end position="63"/>
    </location>
</feature>
<sequence length="297" mass="32274">MTTILEKTAGLVAFVRTVDAGSFHAASRLLGSSPSAVSKSVARLERRLGVRLVQRSTRRLGLTSEGIAYYERVAPLLRALDDAEDIVQMADTARGLLRVTAPLELGRGLIASWAQLFLSQHSELKLELSVTDRHADLIREGYDMAVRIGDLSDTGLVARRIANLPVVLVAAPVYIERRGQPASIDALQDHDFIRHQMAGRPYPVVFANGTQIVPNGRLDTDDGGAIRQAALAGAGIAHLMQFAVQDDLDAGRLVRILPRAAMPTMPVHIVHAFGRQLPVRARLFVDFLAGRMAALSR</sequence>
<keyword evidence="7" id="KW-1185">Reference proteome</keyword>
<dbReference type="Proteomes" id="UP001549036">
    <property type="component" value="Unassembled WGS sequence"/>
</dbReference>
<dbReference type="CDD" id="cd08422">
    <property type="entry name" value="PBP2_CrgA_like"/>
    <property type="match status" value="1"/>
</dbReference>
<keyword evidence="2" id="KW-0805">Transcription regulation</keyword>
<dbReference type="InterPro" id="IPR036390">
    <property type="entry name" value="WH_DNA-bd_sf"/>
</dbReference>
<comment type="caution">
    <text evidence="6">The sequence shown here is derived from an EMBL/GenBank/DDBJ whole genome shotgun (WGS) entry which is preliminary data.</text>
</comment>
<dbReference type="GO" id="GO:0003677">
    <property type="term" value="F:DNA binding"/>
    <property type="evidence" value="ECO:0007669"/>
    <property type="project" value="UniProtKB-KW"/>
</dbReference>
<dbReference type="Pfam" id="PF03466">
    <property type="entry name" value="LysR_substrate"/>
    <property type="match status" value="1"/>
</dbReference>
<gene>
    <name evidence="6" type="ORF">ABID26_006767</name>
</gene>
<dbReference type="InterPro" id="IPR036388">
    <property type="entry name" value="WH-like_DNA-bd_sf"/>
</dbReference>
<name>A0ABV2I3B9_9HYPH</name>
<evidence type="ECO:0000259" key="5">
    <source>
        <dbReference type="PROSITE" id="PS50931"/>
    </source>
</evidence>
<accession>A0ABV2I3B9</accession>
<dbReference type="PANTHER" id="PTHR30537:SF5">
    <property type="entry name" value="HTH-TYPE TRANSCRIPTIONAL ACTIVATOR TTDR-RELATED"/>
    <property type="match status" value="1"/>
</dbReference>
<reference evidence="6 7" key="1">
    <citation type="submission" date="2024-06" db="EMBL/GenBank/DDBJ databases">
        <title>Genomic Encyclopedia of Type Strains, Phase IV (KMG-IV): sequencing the most valuable type-strain genomes for metagenomic binning, comparative biology and taxonomic classification.</title>
        <authorList>
            <person name="Goeker M."/>
        </authorList>
    </citation>
    <scope>NUCLEOTIDE SEQUENCE [LARGE SCALE GENOMIC DNA]</scope>
    <source>
        <strain evidence="6 7">DSM 29846</strain>
    </source>
</reference>
<dbReference type="PANTHER" id="PTHR30537">
    <property type="entry name" value="HTH-TYPE TRANSCRIPTIONAL REGULATOR"/>
    <property type="match status" value="1"/>
</dbReference>
<dbReference type="SUPFAM" id="SSF53850">
    <property type="entry name" value="Periplasmic binding protein-like II"/>
    <property type="match status" value="1"/>
</dbReference>
<dbReference type="SUPFAM" id="SSF46785">
    <property type="entry name" value="Winged helix' DNA-binding domain"/>
    <property type="match status" value="1"/>
</dbReference>
<protein>
    <submittedName>
        <fullName evidence="6">DNA-binding transcriptional LysR family regulator</fullName>
    </submittedName>
</protein>
<keyword evidence="3 6" id="KW-0238">DNA-binding</keyword>
<dbReference type="RefSeq" id="WP_292372873.1">
    <property type="nucleotide sequence ID" value="NZ_JBEPLM010000022.1"/>
</dbReference>
<dbReference type="EMBL" id="JBEPLM010000022">
    <property type="protein sequence ID" value="MET3597343.1"/>
    <property type="molecule type" value="Genomic_DNA"/>
</dbReference>
<evidence type="ECO:0000256" key="3">
    <source>
        <dbReference type="ARBA" id="ARBA00023125"/>
    </source>
</evidence>
<evidence type="ECO:0000313" key="6">
    <source>
        <dbReference type="EMBL" id="MET3597343.1"/>
    </source>
</evidence>